<dbReference type="InterPro" id="IPR010916">
    <property type="entry name" value="TonB_box_CS"/>
</dbReference>
<gene>
    <name evidence="4" type="ORF">CISIN_1g031877mg</name>
</gene>
<dbReference type="EMBL" id="KK785180">
    <property type="protein sequence ID" value="KDO47330.1"/>
    <property type="molecule type" value="Genomic_DNA"/>
</dbReference>
<keyword evidence="2" id="KW-0689">Ribosomal protein</keyword>
<dbReference type="GO" id="GO:1990904">
    <property type="term" value="C:ribonucleoprotein complex"/>
    <property type="evidence" value="ECO:0007669"/>
    <property type="project" value="UniProtKB-KW"/>
</dbReference>
<keyword evidence="3" id="KW-0687">Ribonucleoprotein</keyword>
<comment type="similarity">
    <text evidence="1">Belongs to the universal ribosomal protein uL18 family.</text>
</comment>
<dbReference type="GO" id="GO:0005840">
    <property type="term" value="C:ribosome"/>
    <property type="evidence" value="ECO:0007669"/>
    <property type="project" value="UniProtKB-KW"/>
</dbReference>
<proteinExistence type="inferred from homology"/>
<dbReference type="PaxDb" id="2711-XP_006478690.1"/>
<dbReference type="SMR" id="A0A067E0D4"/>
<dbReference type="PANTHER" id="PTHR12899">
    <property type="entry name" value="39S RIBOSOMAL PROTEIN L18, MITOCHONDRIAL"/>
    <property type="match status" value="1"/>
</dbReference>
<evidence type="ECO:0000313" key="4">
    <source>
        <dbReference type="EMBL" id="KDO47330.1"/>
    </source>
</evidence>
<keyword evidence="5" id="KW-1185">Reference proteome</keyword>
<sequence>MSSSTVTNSQKYPRYLLQLILSCRKITAQVSDTASAGSSTIVALASSSKQDFYSHYHSKLNPFPKRHRFWDSNTVVVVGQKLGSQLREIGIDNVMINLAEELSRPANQRIMVLPLFDSVRRAGVVVDGLEKLAEDRVGRRLGFCHNGRSGL</sequence>
<dbReference type="GO" id="GO:0003735">
    <property type="term" value="F:structural constituent of ribosome"/>
    <property type="evidence" value="ECO:0007669"/>
    <property type="project" value="InterPro"/>
</dbReference>
<dbReference type="PANTHER" id="PTHR12899:SF14">
    <property type="entry name" value="F14B2.25_F14B2.25"/>
    <property type="match status" value="1"/>
</dbReference>
<name>A0A067E0D4_CITSI</name>
<evidence type="ECO:0000256" key="1">
    <source>
        <dbReference type="ARBA" id="ARBA00007116"/>
    </source>
</evidence>
<dbReference type="InterPro" id="IPR005484">
    <property type="entry name" value="Ribosomal_uL18_bac/plant/anim"/>
</dbReference>
<dbReference type="PROSITE" id="PS00430">
    <property type="entry name" value="TONB_DEPENDENT_REC_1"/>
    <property type="match status" value="1"/>
</dbReference>
<dbReference type="GO" id="GO:0006412">
    <property type="term" value="P:translation"/>
    <property type="evidence" value="ECO:0007669"/>
    <property type="project" value="InterPro"/>
</dbReference>
<reference evidence="4 5" key="1">
    <citation type="submission" date="2014-04" db="EMBL/GenBank/DDBJ databases">
        <authorList>
            <consortium name="International Citrus Genome Consortium"/>
            <person name="Gmitter F."/>
            <person name="Chen C."/>
            <person name="Farmerie W."/>
            <person name="Harkins T."/>
            <person name="Desany B."/>
            <person name="Mohiuddin M."/>
            <person name="Kodira C."/>
            <person name="Borodovsky M."/>
            <person name="Lomsadze A."/>
            <person name="Burns P."/>
            <person name="Jenkins J."/>
            <person name="Prochnik S."/>
            <person name="Shu S."/>
            <person name="Chapman J."/>
            <person name="Pitluck S."/>
            <person name="Schmutz J."/>
            <person name="Rokhsar D."/>
        </authorList>
    </citation>
    <scope>NUCLEOTIDE SEQUENCE</scope>
</reference>
<dbReference type="AlphaFoldDB" id="A0A067E0D4"/>
<evidence type="ECO:0000256" key="3">
    <source>
        <dbReference type="ARBA" id="ARBA00023274"/>
    </source>
</evidence>
<organism evidence="4 5">
    <name type="scientific">Citrus sinensis</name>
    <name type="common">Sweet orange</name>
    <name type="synonym">Citrus aurantium var. sinensis</name>
    <dbReference type="NCBI Taxonomy" id="2711"/>
    <lineage>
        <taxon>Eukaryota</taxon>
        <taxon>Viridiplantae</taxon>
        <taxon>Streptophyta</taxon>
        <taxon>Embryophyta</taxon>
        <taxon>Tracheophyta</taxon>
        <taxon>Spermatophyta</taxon>
        <taxon>Magnoliopsida</taxon>
        <taxon>eudicotyledons</taxon>
        <taxon>Gunneridae</taxon>
        <taxon>Pentapetalae</taxon>
        <taxon>rosids</taxon>
        <taxon>malvids</taxon>
        <taxon>Sapindales</taxon>
        <taxon>Rutaceae</taxon>
        <taxon>Aurantioideae</taxon>
        <taxon>Citrus</taxon>
    </lineage>
</organism>
<accession>A0A067E0D4</accession>
<dbReference type="eggNOG" id="ENOG502S259">
    <property type="taxonomic scope" value="Eukaryota"/>
</dbReference>
<evidence type="ECO:0000313" key="5">
    <source>
        <dbReference type="Proteomes" id="UP000027120"/>
    </source>
</evidence>
<protein>
    <submittedName>
        <fullName evidence="4">Uncharacterized protein</fullName>
    </submittedName>
</protein>
<evidence type="ECO:0000256" key="2">
    <source>
        <dbReference type="ARBA" id="ARBA00022980"/>
    </source>
</evidence>
<dbReference type="GO" id="GO:0008097">
    <property type="term" value="F:5S rRNA binding"/>
    <property type="evidence" value="ECO:0000318"/>
    <property type="project" value="GO_Central"/>
</dbReference>
<dbReference type="Proteomes" id="UP000027120">
    <property type="component" value="Unassembled WGS sequence"/>
</dbReference>